<reference evidence="1" key="1">
    <citation type="submission" date="2015-05" db="UniProtKB">
        <authorList>
            <consortium name="EnsemblMetazoa"/>
        </authorList>
    </citation>
    <scope>IDENTIFICATION</scope>
</reference>
<dbReference type="EMBL" id="ACPB03002371">
    <property type="status" value="NOT_ANNOTATED_CDS"/>
    <property type="molecule type" value="Genomic_DNA"/>
</dbReference>
<accession>T1HV35</accession>
<dbReference type="Proteomes" id="UP000015103">
    <property type="component" value="Unassembled WGS sequence"/>
</dbReference>
<evidence type="ECO:0000313" key="1">
    <source>
        <dbReference type="EnsemblMetazoa" id="RPRC007905-PA"/>
    </source>
</evidence>
<dbReference type="EMBL" id="ACPB03002369">
    <property type="status" value="NOT_ANNOTATED_CDS"/>
    <property type="molecule type" value="Genomic_DNA"/>
</dbReference>
<dbReference type="EMBL" id="ACPB03002370">
    <property type="status" value="NOT_ANNOTATED_CDS"/>
    <property type="molecule type" value="Genomic_DNA"/>
</dbReference>
<sequence>MKDPNNISACYNKLIREIKNTPPNKLPAPLVMAVGEDKESDDSPFDDDDCINIFAPFAQKSANITEAWKTEIINYTKLDQAPVDVDILEWWKTLENSFKNLSRMSKFELATTTTIRFFKMSVDTLPSPGPLDHSGAPFFGCGLRSIMTTPLPFFSIAGSRTIFADSEVEATDDLILSSDFFYRSYS</sequence>
<dbReference type="InterPro" id="IPR012337">
    <property type="entry name" value="RNaseH-like_sf"/>
</dbReference>
<dbReference type="EnsemblMetazoa" id="RPRC007905-RA">
    <property type="protein sequence ID" value="RPRC007905-PA"/>
    <property type="gene ID" value="RPRC007905"/>
</dbReference>
<protein>
    <submittedName>
        <fullName evidence="1">Uncharacterized protein</fullName>
    </submittedName>
</protein>
<dbReference type="VEuPathDB" id="VectorBase:RPRC007905"/>
<evidence type="ECO:0000313" key="2">
    <source>
        <dbReference type="Proteomes" id="UP000015103"/>
    </source>
</evidence>
<organism evidence="1 2">
    <name type="scientific">Rhodnius prolixus</name>
    <name type="common">Triatomid bug</name>
    <dbReference type="NCBI Taxonomy" id="13249"/>
    <lineage>
        <taxon>Eukaryota</taxon>
        <taxon>Metazoa</taxon>
        <taxon>Ecdysozoa</taxon>
        <taxon>Arthropoda</taxon>
        <taxon>Hexapoda</taxon>
        <taxon>Insecta</taxon>
        <taxon>Pterygota</taxon>
        <taxon>Neoptera</taxon>
        <taxon>Paraneoptera</taxon>
        <taxon>Hemiptera</taxon>
        <taxon>Heteroptera</taxon>
        <taxon>Panheteroptera</taxon>
        <taxon>Cimicomorpha</taxon>
        <taxon>Reduviidae</taxon>
        <taxon>Triatominae</taxon>
        <taxon>Rhodnius</taxon>
    </lineage>
</organism>
<keyword evidence="2" id="KW-1185">Reference proteome</keyword>
<name>T1HV35_RHOPR</name>
<dbReference type="InParanoid" id="T1HV35"/>
<dbReference type="HOGENOM" id="CLU_1456188_0_0_1"/>
<dbReference type="SUPFAM" id="SSF53098">
    <property type="entry name" value="Ribonuclease H-like"/>
    <property type="match status" value="1"/>
</dbReference>
<dbReference type="AlphaFoldDB" id="T1HV35"/>
<proteinExistence type="predicted"/>